<feature type="domain" description="RCK C-terminal" evidence="8">
    <location>
        <begin position="309"/>
        <end position="393"/>
    </location>
</feature>
<dbReference type="PROSITE" id="PS51202">
    <property type="entry name" value="RCK_C"/>
    <property type="match status" value="2"/>
</dbReference>
<keyword evidence="5 7" id="KW-1133">Transmembrane helix</keyword>
<dbReference type="Pfam" id="PF03600">
    <property type="entry name" value="CitMHS"/>
    <property type="match status" value="1"/>
</dbReference>
<evidence type="ECO:0000256" key="7">
    <source>
        <dbReference type="SAM" id="Phobius"/>
    </source>
</evidence>
<evidence type="ECO:0000256" key="2">
    <source>
        <dbReference type="ARBA" id="ARBA00022448"/>
    </source>
</evidence>
<dbReference type="GO" id="GO:0006813">
    <property type="term" value="P:potassium ion transport"/>
    <property type="evidence" value="ECO:0007669"/>
    <property type="project" value="InterPro"/>
</dbReference>
<organism evidence="9 10">
    <name type="scientific">Caldilinea aerophila (strain DSM 14535 / JCM 11387 / NBRC 104270 / STL-6-O1)</name>
    <dbReference type="NCBI Taxonomy" id="926550"/>
    <lineage>
        <taxon>Bacteria</taxon>
        <taxon>Bacillati</taxon>
        <taxon>Chloroflexota</taxon>
        <taxon>Caldilineae</taxon>
        <taxon>Caldilineales</taxon>
        <taxon>Caldilineaceae</taxon>
        <taxon>Caldilinea</taxon>
    </lineage>
</organism>
<evidence type="ECO:0000256" key="6">
    <source>
        <dbReference type="ARBA" id="ARBA00023136"/>
    </source>
</evidence>
<feature type="transmembrane region" description="Helical" evidence="7">
    <location>
        <begin position="491"/>
        <end position="511"/>
    </location>
</feature>
<accession>I0I7H6</accession>
<keyword evidence="4" id="KW-0677">Repeat</keyword>
<evidence type="ECO:0000256" key="5">
    <source>
        <dbReference type="ARBA" id="ARBA00022989"/>
    </source>
</evidence>
<feature type="transmembrane region" description="Helical" evidence="7">
    <location>
        <begin position="579"/>
        <end position="599"/>
    </location>
</feature>
<evidence type="ECO:0000256" key="3">
    <source>
        <dbReference type="ARBA" id="ARBA00022692"/>
    </source>
</evidence>
<dbReference type="GO" id="GO:0008324">
    <property type="term" value="F:monoatomic cation transmembrane transporter activity"/>
    <property type="evidence" value="ECO:0007669"/>
    <property type="project" value="InterPro"/>
</dbReference>
<dbReference type="GO" id="GO:0005886">
    <property type="term" value="C:plasma membrane"/>
    <property type="evidence" value="ECO:0007669"/>
    <property type="project" value="TreeGrafter"/>
</dbReference>
<dbReference type="PANTHER" id="PTHR43652:SF2">
    <property type="entry name" value="BASIC AMINO ACID ANTIPORTER YFCC-RELATED"/>
    <property type="match status" value="1"/>
</dbReference>
<keyword evidence="3 7" id="KW-0812">Transmembrane</keyword>
<reference evidence="9 10" key="1">
    <citation type="submission" date="2012-02" db="EMBL/GenBank/DDBJ databases">
        <title>Complete genome sequence of Caldilinea aerophila DSM 14535 (= NBRC 102666).</title>
        <authorList>
            <person name="Oguchi A."/>
            <person name="Hosoyama A."/>
            <person name="Sekine M."/>
            <person name="Fukai R."/>
            <person name="Kato Y."/>
            <person name="Nakamura S."/>
            <person name="Hanada S."/>
            <person name="Yamazaki S."/>
            <person name="Fujita N."/>
        </authorList>
    </citation>
    <scope>NUCLEOTIDE SEQUENCE [LARGE SCALE GENOMIC DNA]</scope>
    <source>
        <strain evidence="10">DSM 14535 / JCM 11387 / NBRC 104270 / STL-6-O1</strain>
    </source>
</reference>
<dbReference type="InterPro" id="IPR004680">
    <property type="entry name" value="Cit_transptr-like_dom"/>
</dbReference>
<name>I0I7H6_CALAS</name>
<dbReference type="Gene3D" id="3.30.70.1450">
    <property type="entry name" value="Regulator of K+ conductance, C-terminal domain"/>
    <property type="match status" value="2"/>
</dbReference>
<dbReference type="InterPro" id="IPR036721">
    <property type="entry name" value="RCK_C_sf"/>
</dbReference>
<dbReference type="HOGENOM" id="CLU_005170_6_1_0"/>
<dbReference type="PANTHER" id="PTHR43652">
    <property type="entry name" value="BASIC AMINO ACID ANTIPORTER YFCC-RELATED"/>
    <property type="match status" value="1"/>
</dbReference>
<gene>
    <name evidence="9" type="ordered locus">CLDAP_31740</name>
</gene>
<dbReference type="AlphaFoldDB" id="I0I7H6"/>
<protein>
    <recommendedName>
        <fullName evidence="8">RCK C-terminal domain-containing protein</fullName>
    </recommendedName>
</protein>
<comment type="subcellular location">
    <subcellularLocation>
        <location evidence="1">Membrane</location>
        <topology evidence="1">Multi-pass membrane protein</topology>
    </subcellularLocation>
</comment>
<dbReference type="EMBL" id="AP012337">
    <property type="protein sequence ID" value="BAM01214.1"/>
    <property type="molecule type" value="Genomic_DNA"/>
</dbReference>
<proteinExistence type="predicted"/>
<sequence length="601" mass="63351">MTQPQATIFLILAATMVLFLWGRWRHNVVALAALLACVFTGLVSAEEAFAGFGHPAVITVACVLVLSQGLQQSGAIDALMQRLLPASAGPIVTMALLTSLAALLSAFMNNIGALALLMPVGIQVAARHQLPAGRILMPLAFGSILGGMTTLIGTPPNLIVSGFRAEINGAGYALFDFLPVGLVVAGGGILFITLIGWRLVPARERIDLERFETSAYLTEVRVPEKSKAVGMNLYELGKALEKADALVIGLISNEMEIPAPPPNRIVRADDILVLEAEPETLSAALSDLELKLEEDKRDELQEQDGKKSARKKAVRSDEITLAEVAVLPNSTLVGRSATDARLRTRYGVNLLAISRYGRHSIGRLRSTLLEAGDVLLLQGAPANIAQLAADTGCVPLAERELRLPDKRRALTATAIMAAAIAATASGLVPAAISFAAGVLATMLTDVIPLRRVYSAIDWPVIVLLAALLPVAGALSSTGAADLIANALMENVAQGSPIIALTVLLIVTMTLSDFMNNAATSAIMCPIAIGIAQQLGVRVDPMLMAVAIGASCAFLTPIGHQNNTLILGPGGFRFSDYWRLGLPLELLVIAIGVPMILLVWPL</sequence>
<dbReference type="STRING" id="926550.CLDAP_31740"/>
<feature type="transmembrane region" description="Helical" evidence="7">
    <location>
        <begin position="173"/>
        <end position="200"/>
    </location>
</feature>
<feature type="transmembrane region" description="Helical" evidence="7">
    <location>
        <begin position="460"/>
        <end position="484"/>
    </location>
</feature>
<evidence type="ECO:0000259" key="8">
    <source>
        <dbReference type="PROSITE" id="PS51202"/>
    </source>
</evidence>
<dbReference type="Proteomes" id="UP000007880">
    <property type="component" value="Chromosome"/>
</dbReference>
<dbReference type="OrthoDB" id="9765532at2"/>
<feature type="transmembrane region" description="Helical" evidence="7">
    <location>
        <begin position="135"/>
        <end position="153"/>
    </location>
</feature>
<feature type="transmembrane region" description="Helical" evidence="7">
    <location>
        <begin position="6"/>
        <end position="21"/>
    </location>
</feature>
<evidence type="ECO:0000313" key="10">
    <source>
        <dbReference type="Proteomes" id="UP000007880"/>
    </source>
</evidence>
<dbReference type="InterPro" id="IPR051679">
    <property type="entry name" value="DASS-Related_Transporters"/>
</dbReference>
<dbReference type="SUPFAM" id="SSF116726">
    <property type="entry name" value="TrkA C-terminal domain-like"/>
    <property type="match status" value="2"/>
</dbReference>
<feature type="transmembrane region" description="Helical" evidence="7">
    <location>
        <begin position="409"/>
        <end position="440"/>
    </location>
</feature>
<keyword evidence="2" id="KW-0813">Transport</keyword>
<feature type="domain" description="RCK C-terminal" evidence="8">
    <location>
        <begin position="203"/>
        <end position="291"/>
    </location>
</feature>
<evidence type="ECO:0000256" key="1">
    <source>
        <dbReference type="ARBA" id="ARBA00004141"/>
    </source>
</evidence>
<dbReference type="Pfam" id="PF02080">
    <property type="entry name" value="TrkA_C"/>
    <property type="match status" value="2"/>
</dbReference>
<keyword evidence="6 7" id="KW-0472">Membrane</keyword>
<evidence type="ECO:0000313" key="9">
    <source>
        <dbReference type="EMBL" id="BAM01214.1"/>
    </source>
</evidence>
<dbReference type="RefSeq" id="WP_014434440.1">
    <property type="nucleotide sequence ID" value="NC_017079.1"/>
</dbReference>
<dbReference type="eggNOG" id="COG3273">
    <property type="taxonomic scope" value="Bacteria"/>
</dbReference>
<dbReference type="InterPro" id="IPR006037">
    <property type="entry name" value="RCK_C"/>
</dbReference>
<dbReference type="eggNOG" id="COG0490">
    <property type="taxonomic scope" value="Bacteria"/>
</dbReference>
<dbReference type="eggNOG" id="COG0471">
    <property type="taxonomic scope" value="Bacteria"/>
</dbReference>
<keyword evidence="10" id="KW-1185">Reference proteome</keyword>
<dbReference type="KEGG" id="cap:CLDAP_31740"/>
<feature type="transmembrane region" description="Helical" evidence="7">
    <location>
        <begin position="28"/>
        <end position="45"/>
    </location>
</feature>
<dbReference type="PATRIC" id="fig|926550.5.peg.3435"/>
<evidence type="ECO:0000256" key="4">
    <source>
        <dbReference type="ARBA" id="ARBA00022737"/>
    </source>
</evidence>